<dbReference type="RefSeq" id="XP_016756149.1">
    <property type="nucleotide sequence ID" value="XM_016907857.1"/>
</dbReference>
<evidence type="ECO:0000256" key="2">
    <source>
        <dbReference type="ARBA" id="ARBA00022475"/>
    </source>
</evidence>
<sequence length="469" mass="50763">MTIFKKQSLKTGNASHPLCLVTILFFLWGFSYGLLDTLNKHFQNTLGITRARSSGLQAAYFGAYPLASLGHANWLLRHYGYKVVFIWGLCLYGIGALVAWPCILHKSFGGFCAAIFIIGNGLGSLETAANPYITVCGPPRYAEIRINFSQAFNGVGTVVAPVLGSYVFFKKVDDNTDSLKTVQWVYLAIACFVFGLSVVFYFSPIPEITDADMAYQVEETHAGDNEQSFWKQHRLFHAAFTQFCYVGAQVGIASYFINYAHEAGRSDVAASRLLAGAQGTFTLGRFVGVALMKYFKPRWIFLAYMTGCIVFVSPAIGLKHGNAGIAMLYIVLFFESICFPTIVALGMRGLGRHSKRGSGWIVGGVCGGAVVPPALGAAADQVGTARAMSVALAFFLLAWAYPFAVNFVPSYRDPADKLGSAEIGMKGTLPRKDVEAGSDGGVPSEEEKGGAVHHELEAQGEDKIMETKA</sequence>
<feature type="transmembrane region" description="Helical" evidence="4">
    <location>
        <begin position="184"/>
        <end position="203"/>
    </location>
</feature>
<feature type="transmembrane region" description="Helical" evidence="4">
    <location>
        <begin position="269"/>
        <end position="292"/>
    </location>
</feature>
<feature type="transmembrane region" description="Helical" evidence="4">
    <location>
        <begin position="299"/>
        <end position="317"/>
    </location>
</feature>
<dbReference type="EMBL" id="KB456272">
    <property type="protein sequence ID" value="EMF08028.1"/>
    <property type="molecule type" value="Genomic_DNA"/>
</dbReference>
<dbReference type="InterPro" id="IPR036259">
    <property type="entry name" value="MFS_trans_sf"/>
</dbReference>
<dbReference type="eggNOG" id="ENOG502QPVD">
    <property type="taxonomic scope" value="Eukaryota"/>
</dbReference>
<dbReference type="PANTHER" id="PTHR43702">
    <property type="entry name" value="L-FUCOSE-PROTON SYMPORTER"/>
    <property type="match status" value="1"/>
</dbReference>
<feature type="compositionally biased region" description="Basic and acidic residues" evidence="3">
    <location>
        <begin position="445"/>
        <end position="469"/>
    </location>
</feature>
<dbReference type="GeneID" id="27904994"/>
<comment type="subcellular location">
    <subcellularLocation>
        <location evidence="1">Cell inner membrane</location>
        <topology evidence="1">Multi-pass membrane protein</topology>
    </subcellularLocation>
</comment>
<name>M3BPD5_SPHMS</name>
<feature type="transmembrane region" description="Helical" evidence="4">
    <location>
        <begin position="83"/>
        <end position="101"/>
    </location>
</feature>
<dbReference type="AlphaFoldDB" id="M3BPD5"/>
<keyword evidence="4" id="KW-1133">Transmembrane helix</keyword>
<feature type="transmembrane region" description="Helical" evidence="4">
    <location>
        <begin position="146"/>
        <end position="169"/>
    </location>
</feature>
<dbReference type="Pfam" id="PF07690">
    <property type="entry name" value="MFS_1"/>
    <property type="match status" value="1"/>
</dbReference>
<dbReference type="Gene3D" id="1.20.1250.20">
    <property type="entry name" value="MFS general substrate transporter like domains"/>
    <property type="match status" value="2"/>
</dbReference>
<dbReference type="OrthoDB" id="546893at2759"/>
<gene>
    <name evidence="5" type="ORF">SEPMUDRAFT_159574</name>
</gene>
<feature type="transmembrane region" description="Helical" evidence="4">
    <location>
        <begin position="107"/>
        <end position="125"/>
    </location>
</feature>
<dbReference type="HOGENOM" id="CLU_028452_3_1_1"/>
<evidence type="ECO:0000313" key="5">
    <source>
        <dbReference type="EMBL" id="EMF08028.1"/>
    </source>
</evidence>
<feature type="region of interest" description="Disordered" evidence="3">
    <location>
        <begin position="429"/>
        <end position="469"/>
    </location>
</feature>
<dbReference type="GO" id="GO:0022857">
    <property type="term" value="F:transmembrane transporter activity"/>
    <property type="evidence" value="ECO:0007669"/>
    <property type="project" value="InterPro"/>
</dbReference>
<feature type="transmembrane region" description="Helical" evidence="4">
    <location>
        <begin position="235"/>
        <end position="257"/>
    </location>
</feature>
<feature type="transmembrane region" description="Helical" evidence="4">
    <location>
        <begin position="357"/>
        <end position="375"/>
    </location>
</feature>
<keyword evidence="4" id="KW-0472">Membrane</keyword>
<dbReference type="OMA" id="FMTLFFE"/>
<feature type="transmembrane region" description="Helical" evidence="4">
    <location>
        <begin position="55"/>
        <end position="76"/>
    </location>
</feature>
<protein>
    <submittedName>
        <fullName evidence="5">MFS general substrate transporter</fullName>
    </submittedName>
</protein>
<dbReference type="Proteomes" id="UP000016931">
    <property type="component" value="Unassembled WGS sequence"/>
</dbReference>
<keyword evidence="4" id="KW-0812">Transmembrane</keyword>
<evidence type="ECO:0000256" key="4">
    <source>
        <dbReference type="SAM" id="Phobius"/>
    </source>
</evidence>
<dbReference type="SUPFAM" id="SSF103473">
    <property type="entry name" value="MFS general substrate transporter"/>
    <property type="match status" value="1"/>
</dbReference>
<evidence type="ECO:0000313" key="6">
    <source>
        <dbReference type="Proteomes" id="UP000016931"/>
    </source>
</evidence>
<dbReference type="GO" id="GO:0005886">
    <property type="term" value="C:plasma membrane"/>
    <property type="evidence" value="ECO:0007669"/>
    <property type="project" value="UniProtKB-SubCell"/>
</dbReference>
<dbReference type="InterPro" id="IPR050375">
    <property type="entry name" value="MFS_TsgA-like"/>
</dbReference>
<accession>M3BPD5</accession>
<proteinExistence type="predicted"/>
<feature type="transmembrane region" description="Helical" evidence="4">
    <location>
        <begin position="12"/>
        <end position="35"/>
    </location>
</feature>
<dbReference type="InterPro" id="IPR011701">
    <property type="entry name" value="MFS"/>
</dbReference>
<feature type="transmembrane region" description="Helical" evidence="4">
    <location>
        <begin position="387"/>
        <end position="408"/>
    </location>
</feature>
<dbReference type="STRING" id="692275.M3BPD5"/>
<feature type="transmembrane region" description="Helical" evidence="4">
    <location>
        <begin position="323"/>
        <end position="345"/>
    </location>
</feature>
<evidence type="ECO:0000256" key="1">
    <source>
        <dbReference type="ARBA" id="ARBA00004429"/>
    </source>
</evidence>
<reference evidence="5 6" key="1">
    <citation type="journal article" date="2012" name="PLoS Pathog.">
        <title>Diverse lifestyles and strategies of plant pathogenesis encoded in the genomes of eighteen Dothideomycetes fungi.</title>
        <authorList>
            <person name="Ohm R.A."/>
            <person name="Feau N."/>
            <person name="Henrissat B."/>
            <person name="Schoch C.L."/>
            <person name="Horwitz B.A."/>
            <person name="Barry K.W."/>
            <person name="Condon B.J."/>
            <person name="Copeland A.C."/>
            <person name="Dhillon B."/>
            <person name="Glaser F."/>
            <person name="Hesse C.N."/>
            <person name="Kosti I."/>
            <person name="LaButti K."/>
            <person name="Lindquist E.A."/>
            <person name="Lucas S."/>
            <person name="Salamov A.A."/>
            <person name="Bradshaw R.E."/>
            <person name="Ciuffetti L."/>
            <person name="Hamelin R.C."/>
            <person name="Kema G.H.J."/>
            <person name="Lawrence C."/>
            <person name="Scott J.A."/>
            <person name="Spatafora J.W."/>
            <person name="Turgeon B.G."/>
            <person name="de Wit P.J.G.M."/>
            <person name="Zhong S."/>
            <person name="Goodwin S.B."/>
            <person name="Grigoriev I.V."/>
        </authorList>
    </citation>
    <scope>NUCLEOTIDE SEQUENCE [LARGE SCALE GENOMIC DNA]</scope>
    <source>
        <strain evidence="5 6">SO2202</strain>
    </source>
</reference>
<organism evidence="5 6">
    <name type="scientific">Sphaerulina musiva (strain SO2202)</name>
    <name type="common">Poplar stem canker fungus</name>
    <name type="synonym">Septoria musiva</name>
    <dbReference type="NCBI Taxonomy" id="692275"/>
    <lineage>
        <taxon>Eukaryota</taxon>
        <taxon>Fungi</taxon>
        <taxon>Dikarya</taxon>
        <taxon>Ascomycota</taxon>
        <taxon>Pezizomycotina</taxon>
        <taxon>Dothideomycetes</taxon>
        <taxon>Dothideomycetidae</taxon>
        <taxon>Mycosphaerellales</taxon>
        <taxon>Mycosphaerellaceae</taxon>
        <taxon>Sphaerulina</taxon>
    </lineage>
</organism>
<dbReference type="PANTHER" id="PTHR43702:SF3">
    <property type="entry name" value="PROTEIN TSGA"/>
    <property type="match status" value="1"/>
</dbReference>
<keyword evidence="2" id="KW-1003">Cell membrane</keyword>
<evidence type="ECO:0000256" key="3">
    <source>
        <dbReference type="SAM" id="MobiDB-lite"/>
    </source>
</evidence>
<keyword evidence="6" id="KW-1185">Reference proteome</keyword>